<sequence>MKYLATALDPRCKGKMLKNVSTKIIVKVELKNEKRTMVSIAVQLLYLDVRNADYNGPACTVRHVPHYIPDKNARILDICAGTGACAVELKKLGYENLDALDGCKKMLTVAQNRRLYKQYYLQILTPGVECPIDSDPINHSEF</sequence>
<accession>A0A915HU49</accession>
<protein>
    <submittedName>
        <fullName evidence="2">Uncharacterized protein</fullName>
    </submittedName>
</protein>
<evidence type="ECO:0000313" key="1">
    <source>
        <dbReference type="Proteomes" id="UP000887565"/>
    </source>
</evidence>
<dbReference type="CDD" id="cd02440">
    <property type="entry name" value="AdoMet_MTases"/>
    <property type="match status" value="1"/>
</dbReference>
<dbReference type="Gene3D" id="3.40.50.150">
    <property type="entry name" value="Vaccinia Virus protein VP39"/>
    <property type="match status" value="1"/>
</dbReference>
<dbReference type="WBParaSite" id="nRc.2.0.1.t05299-RA">
    <property type="protein sequence ID" value="nRc.2.0.1.t05299-RA"/>
    <property type="gene ID" value="nRc.2.0.1.g05299"/>
</dbReference>
<dbReference type="InterPro" id="IPR029063">
    <property type="entry name" value="SAM-dependent_MTases_sf"/>
</dbReference>
<keyword evidence="1" id="KW-1185">Reference proteome</keyword>
<evidence type="ECO:0000313" key="2">
    <source>
        <dbReference type="WBParaSite" id="nRc.2.0.1.t05299-RA"/>
    </source>
</evidence>
<name>A0A915HU49_ROMCU</name>
<dbReference type="AlphaFoldDB" id="A0A915HU49"/>
<dbReference type="SUPFAM" id="SSF53335">
    <property type="entry name" value="S-adenosyl-L-methionine-dependent methyltransferases"/>
    <property type="match status" value="1"/>
</dbReference>
<reference evidence="2" key="1">
    <citation type="submission" date="2022-11" db="UniProtKB">
        <authorList>
            <consortium name="WormBaseParasite"/>
        </authorList>
    </citation>
    <scope>IDENTIFICATION</scope>
</reference>
<organism evidence="1 2">
    <name type="scientific">Romanomermis culicivorax</name>
    <name type="common">Nematode worm</name>
    <dbReference type="NCBI Taxonomy" id="13658"/>
    <lineage>
        <taxon>Eukaryota</taxon>
        <taxon>Metazoa</taxon>
        <taxon>Ecdysozoa</taxon>
        <taxon>Nematoda</taxon>
        <taxon>Enoplea</taxon>
        <taxon>Dorylaimia</taxon>
        <taxon>Mermithida</taxon>
        <taxon>Mermithoidea</taxon>
        <taxon>Mermithidae</taxon>
        <taxon>Romanomermis</taxon>
    </lineage>
</organism>
<proteinExistence type="predicted"/>
<dbReference type="Proteomes" id="UP000887565">
    <property type="component" value="Unplaced"/>
</dbReference>